<keyword evidence="5" id="KW-1185">Reference proteome</keyword>
<name>A0A401PZI1_SCYTO</name>
<evidence type="ECO:0000256" key="2">
    <source>
        <dbReference type="PROSITE-ProRule" id="PRU01133"/>
    </source>
</evidence>
<dbReference type="AlphaFoldDB" id="A0A401PZI1"/>
<proteinExistence type="inferred from homology"/>
<reference evidence="4 5" key="1">
    <citation type="journal article" date="2018" name="Nat. Ecol. Evol.">
        <title>Shark genomes provide insights into elasmobranch evolution and the origin of vertebrates.</title>
        <authorList>
            <person name="Hara Y"/>
            <person name="Yamaguchi K"/>
            <person name="Onimaru K"/>
            <person name="Kadota M"/>
            <person name="Koyanagi M"/>
            <person name="Keeley SD"/>
            <person name="Tatsumi K"/>
            <person name="Tanaka K"/>
            <person name="Motone F"/>
            <person name="Kageyama Y"/>
            <person name="Nozu R"/>
            <person name="Adachi N"/>
            <person name="Nishimura O"/>
            <person name="Nakagawa R"/>
            <person name="Tanegashima C"/>
            <person name="Kiyatake I"/>
            <person name="Matsumoto R"/>
            <person name="Murakumo K"/>
            <person name="Nishida K"/>
            <person name="Terakita A"/>
            <person name="Kuratani S"/>
            <person name="Sato K"/>
            <person name="Hyodo S Kuraku.S."/>
        </authorList>
    </citation>
    <scope>NUCLEOTIDE SEQUENCE [LARGE SCALE GENOMIC DNA]</scope>
</reference>
<evidence type="ECO:0000313" key="5">
    <source>
        <dbReference type="Proteomes" id="UP000288216"/>
    </source>
</evidence>
<dbReference type="GO" id="GO:0005737">
    <property type="term" value="C:cytoplasm"/>
    <property type="evidence" value="ECO:0007669"/>
    <property type="project" value="TreeGrafter"/>
</dbReference>
<dbReference type="PROSITE" id="PS51797">
    <property type="entry name" value="TCTP_3"/>
    <property type="match status" value="1"/>
</dbReference>
<gene>
    <name evidence="4" type="ORF">scyTo_0015840</name>
</gene>
<dbReference type="PRINTS" id="PR01653">
    <property type="entry name" value="TCTPROTEIN"/>
</dbReference>
<dbReference type="InterPro" id="IPR011057">
    <property type="entry name" value="Mss4-like_sf"/>
</dbReference>
<comment type="similarity">
    <text evidence="2">Belongs to the TCTP family.</text>
</comment>
<protein>
    <recommendedName>
        <fullName evidence="1">Translationally-controlled tumor protein homolog</fullName>
    </recommendedName>
</protein>
<dbReference type="SUPFAM" id="SSF51316">
    <property type="entry name" value="Mss4-like"/>
    <property type="match status" value="1"/>
</dbReference>
<sequence>MRLYKCIISGDEMFSDIYKIKEGAKGITYEVEGNVISRTEGSIDESLIGGNASQECPNEQAESSTVRGIDIILNHNLKEVSFAKNTYRSYIKEYMKDLKKRIEKQNPEGVKTFTDNAQAVISDILTNFVNYQFFLGESMNHDGMVGLLNYREDGITPYMVFFKDGLEIEKCVSTKNAQKLFFKKNDALNWSLFCKKSHK</sequence>
<feature type="domain" description="TCTP" evidence="3">
    <location>
        <begin position="1"/>
        <end position="171"/>
    </location>
</feature>
<evidence type="ECO:0000313" key="4">
    <source>
        <dbReference type="EMBL" id="GCB78490.1"/>
    </source>
</evidence>
<accession>A0A401PZI1</accession>
<evidence type="ECO:0000256" key="1">
    <source>
        <dbReference type="ARBA" id="ARBA00014759"/>
    </source>
</evidence>
<dbReference type="Proteomes" id="UP000288216">
    <property type="component" value="Unassembled WGS sequence"/>
</dbReference>
<dbReference type="PANTHER" id="PTHR11991">
    <property type="entry name" value="TRANSLATIONALLY CONTROLLED TUMOR PROTEIN-RELATED"/>
    <property type="match status" value="1"/>
</dbReference>
<dbReference type="STRING" id="75743.A0A401PZI1"/>
<dbReference type="GO" id="GO:0005509">
    <property type="term" value="F:calcium ion binding"/>
    <property type="evidence" value="ECO:0007669"/>
    <property type="project" value="TreeGrafter"/>
</dbReference>
<dbReference type="Pfam" id="PF00838">
    <property type="entry name" value="TCTP"/>
    <property type="match status" value="1"/>
</dbReference>
<dbReference type="OMA" id="AYNKCIK"/>
<dbReference type="InterPro" id="IPR034737">
    <property type="entry name" value="TCTP"/>
</dbReference>
<dbReference type="InterPro" id="IPR018105">
    <property type="entry name" value="Translational_control_tumour_p"/>
</dbReference>
<dbReference type="PANTHER" id="PTHR11991:SF0">
    <property type="entry name" value="TRANSLATIONALLY-CONTROLLED TUMOR PROTEIN"/>
    <property type="match status" value="1"/>
</dbReference>
<dbReference type="EMBL" id="BFAA01009177">
    <property type="protein sequence ID" value="GCB78490.1"/>
    <property type="molecule type" value="Genomic_DNA"/>
</dbReference>
<evidence type="ECO:0000259" key="3">
    <source>
        <dbReference type="PROSITE" id="PS51797"/>
    </source>
</evidence>
<organism evidence="4 5">
    <name type="scientific">Scyliorhinus torazame</name>
    <name type="common">Cloudy catshark</name>
    <name type="synonym">Catulus torazame</name>
    <dbReference type="NCBI Taxonomy" id="75743"/>
    <lineage>
        <taxon>Eukaryota</taxon>
        <taxon>Metazoa</taxon>
        <taxon>Chordata</taxon>
        <taxon>Craniata</taxon>
        <taxon>Vertebrata</taxon>
        <taxon>Chondrichthyes</taxon>
        <taxon>Elasmobranchii</taxon>
        <taxon>Galeomorphii</taxon>
        <taxon>Galeoidea</taxon>
        <taxon>Carcharhiniformes</taxon>
        <taxon>Scyliorhinidae</taxon>
        <taxon>Scyliorhinus</taxon>
    </lineage>
</organism>
<comment type="caution">
    <text evidence="4">The sequence shown here is derived from an EMBL/GenBank/DDBJ whole genome shotgun (WGS) entry which is preliminary data.</text>
</comment>
<dbReference type="OrthoDB" id="10248936at2759"/>
<dbReference type="Gene3D" id="2.170.150.10">
    <property type="entry name" value="Metal Binding Protein, Guanine Nucleotide Exchange Factor, Chain A"/>
    <property type="match status" value="1"/>
</dbReference>
<dbReference type="FunFam" id="2.170.150.10:FF:000002">
    <property type="entry name" value="Translationally-controlled tumor protein homolog"/>
    <property type="match status" value="1"/>
</dbReference>
<dbReference type="InterPro" id="IPR011323">
    <property type="entry name" value="Mss4/transl-control_tumour"/>
</dbReference>